<reference evidence="1 2" key="1">
    <citation type="submission" date="2019-06" db="EMBL/GenBank/DDBJ databases">
        <title>Sequencing the genomes of 1000 actinobacteria strains.</title>
        <authorList>
            <person name="Klenk H.-P."/>
        </authorList>
    </citation>
    <scope>NUCLEOTIDE SEQUENCE [LARGE SCALE GENOMIC DNA]</scope>
    <source>
        <strain evidence="1 2">DSM 45301</strain>
    </source>
</reference>
<dbReference type="SUPFAM" id="SSF54593">
    <property type="entry name" value="Glyoxalase/Bleomycin resistance protein/Dihydroxybiphenyl dioxygenase"/>
    <property type="match status" value="1"/>
</dbReference>
<dbReference type="InterPro" id="IPR029068">
    <property type="entry name" value="Glyas_Bleomycin-R_OHBP_Dase"/>
</dbReference>
<gene>
    <name evidence="1" type="ORF">FB558_2125</name>
</gene>
<dbReference type="Proteomes" id="UP000315677">
    <property type="component" value="Unassembled WGS sequence"/>
</dbReference>
<dbReference type="AlphaFoldDB" id="A0A543E173"/>
<dbReference type="Gene3D" id="3.10.180.10">
    <property type="entry name" value="2,3-Dihydroxybiphenyl 1,2-Dioxygenase, domain 1"/>
    <property type="match status" value="1"/>
</dbReference>
<organism evidence="1 2">
    <name type="scientific">Pseudonocardia kunmingensis</name>
    <dbReference type="NCBI Taxonomy" id="630975"/>
    <lineage>
        <taxon>Bacteria</taxon>
        <taxon>Bacillati</taxon>
        <taxon>Actinomycetota</taxon>
        <taxon>Actinomycetes</taxon>
        <taxon>Pseudonocardiales</taxon>
        <taxon>Pseudonocardiaceae</taxon>
        <taxon>Pseudonocardia</taxon>
    </lineage>
</organism>
<protein>
    <recommendedName>
        <fullName evidence="3">Enzyme related to lactoylglutathione lyase</fullName>
    </recommendedName>
</protein>
<name>A0A543E173_9PSEU</name>
<keyword evidence="2" id="KW-1185">Reference proteome</keyword>
<evidence type="ECO:0000313" key="1">
    <source>
        <dbReference type="EMBL" id="TQM15341.1"/>
    </source>
</evidence>
<dbReference type="EMBL" id="VFPA01000001">
    <property type="protein sequence ID" value="TQM15341.1"/>
    <property type="molecule type" value="Genomic_DNA"/>
</dbReference>
<evidence type="ECO:0000313" key="2">
    <source>
        <dbReference type="Proteomes" id="UP000315677"/>
    </source>
</evidence>
<accession>A0A543E173</accession>
<evidence type="ECO:0008006" key="3">
    <source>
        <dbReference type="Google" id="ProtNLM"/>
    </source>
</evidence>
<sequence>MNVVGVLPVTDHAKAVAWYQKWVGRAPDVEPMEGIAEWQLAENAWIQVAVDPGSAGGTTVVVGVEDLDAQRSACAAVEVAVGEVSDHGFVKTAEAVDPAGNKILFVQESREP</sequence>
<proteinExistence type="predicted"/>
<comment type="caution">
    <text evidence="1">The sequence shown here is derived from an EMBL/GenBank/DDBJ whole genome shotgun (WGS) entry which is preliminary data.</text>
</comment>